<proteinExistence type="predicted"/>
<dbReference type="EMBL" id="JAVDYB010000001">
    <property type="protein sequence ID" value="MDR7273981.1"/>
    <property type="molecule type" value="Genomic_DNA"/>
</dbReference>
<keyword evidence="1" id="KW-0732">Signal</keyword>
<dbReference type="RefSeq" id="WP_310363112.1">
    <property type="nucleotide sequence ID" value="NZ_JAVDYB010000001.1"/>
</dbReference>
<gene>
    <name evidence="2" type="ORF">J2S41_000759</name>
</gene>
<organism evidence="2 3">
    <name type="scientific">Catenuloplanes atrovinosus</name>
    <dbReference type="NCBI Taxonomy" id="137266"/>
    <lineage>
        <taxon>Bacteria</taxon>
        <taxon>Bacillati</taxon>
        <taxon>Actinomycetota</taxon>
        <taxon>Actinomycetes</taxon>
        <taxon>Micromonosporales</taxon>
        <taxon>Micromonosporaceae</taxon>
        <taxon>Catenuloplanes</taxon>
    </lineage>
</organism>
<reference evidence="2" key="1">
    <citation type="submission" date="2023-07" db="EMBL/GenBank/DDBJ databases">
        <title>Sequencing the genomes of 1000 actinobacteria strains.</title>
        <authorList>
            <person name="Klenk H.-P."/>
        </authorList>
    </citation>
    <scope>NUCLEOTIDE SEQUENCE</scope>
    <source>
        <strain evidence="2">DSM 44707</strain>
    </source>
</reference>
<evidence type="ECO:0000313" key="2">
    <source>
        <dbReference type="EMBL" id="MDR7273981.1"/>
    </source>
</evidence>
<evidence type="ECO:0000313" key="3">
    <source>
        <dbReference type="Proteomes" id="UP001183643"/>
    </source>
</evidence>
<dbReference type="Proteomes" id="UP001183643">
    <property type="component" value="Unassembled WGS sequence"/>
</dbReference>
<sequence>MMRTRCFSLTLAGAALAAVVTFGGPRPLPATPARPRRIGAGDRPGVPHPVVPVFGTHAPAALRTGAYPGVLVPVSPGTLTLVRAAGTTGRLERIAAHLRLFRWDGRRGVRR</sequence>
<protein>
    <submittedName>
        <fullName evidence="2">Uncharacterized protein</fullName>
    </submittedName>
</protein>
<name>A0AAE3YLD8_9ACTN</name>
<keyword evidence="3" id="KW-1185">Reference proteome</keyword>
<comment type="caution">
    <text evidence="2">The sequence shown here is derived from an EMBL/GenBank/DDBJ whole genome shotgun (WGS) entry which is preliminary data.</text>
</comment>
<feature type="chain" id="PRO_5042129861" evidence="1">
    <location>
        <begin position="18"/>
        <end position="111"/>
    </location>
</feature>
<feature type="signal peptide" evidence="1">
    <location>
        <begin position="1"/>
        <end position="17"/>
    </location>
</feature>
<evidence type="ECO:0000256" key="1">
    <source>
        <dbReference type="SAM" id="SignalP"/>
    </source>
</evidence>
<accession>A0AAE3YLD8</accession>
<dbReference type="AlphaFoldDB" id="A0AAE3YLD8"/>